<dbReference type="SUPFAM" id="SSF53041">
    <property type="entry name" value="Resolvase-like"/>
    <property type="match status" value="1"/>
</dbReference>
<dbReference type="SMART" id="SM00857">
    <property type="entry name" value="Resolvase"/>
    <property type="match status" value="1"/>
</dbReference>
<dbReference type="EMBL" id="AP025184">
    <property type="protein sequence ID" value="BDB54091.1"/>
    <property type="molecule type" value="Genomic_DNA"/>
</dbReference>
<evidence type="ECO:0000259" key="3">
    <source>
        <dbReference type="PROSITE" id="PS51736"/>
    </source>
</evidence>
<reference evidence="4 5" key="1">
    <citation type="journal article" date="2022" name="Int. J. Syst. Evol. Microbiol.">
        <title>Flavobacterium ammonificans sp. nov. and Flavobacterium ammoniigenes sp. nov., ammonifying bacteria isolated from surface river water.</title>
        <authorList>
            <person name="Watanabe K."/>
            <person name="Kitamura T."/>
            <person name="Ogata Y."/>
            <person name="Shindo C."/>
            <person name="Suda W."/>
        </authorList>
    </citation>
    <scope>NUCLEOTIDE SEQUENCE [LARGE SCALE GENOMIC DNA]</scope>
    <source>
        <strain evidence="4 5">GENT5</strain>
    </source>
</reference>
<dbReference type="InterPro" id="IPR036162">
    <property type="entry name" value="Resolvase-like_N_sf"/>
</dbReference>
<dbReference type="InterPro" id="IPR050639">
    <property type="entry name" value="SSR_resolvase"/>
</dbReference>
<evidence type="ECO:0000313" key="4">
    <source>
        <dbReference type="EMBL" id="BDB54091.1"/>
    </source>
</evidence>
<dbReference type="RefSeq" id="WP_229317843.1">
    <property type="nucleotide sequence ID" value="NZ_AP025184.1"/>
</dbReference>
<protein>
    <submittedName>
        <fullName evidence="4">Resolvase</fullName>
    </submittedName>
</protein>
<dbReference type="InterPro" id="IPR006119">
    <property type="entry name" value="Resolv_N"/>
</dbReference>
<reference evidence="4 5" key="2">
    <citation type="journal article" date="2022" name="Microorganisms">
        <title>Complete Genome Sequences of Two Flavobacterium ammonificans Strains and a Flavobacterium ammoniigenes Strain of Ammonifying Bacterioplankton Isolated from Surface River Water.</title>
        <authorList>
            <person name="Suda W."/>
            <person name="Ogata Y."/>
            <person name="Shindo C."/>
            <person name="Watanabe K."/>
        </authorList>
    </citation>
    <scope>NUCLEOTIDE SEQUENCE [LARGE SCALE GENOMIC DNA]</scope>
    <source>
        <strain evidence="4 5">GENT5</strain>
    </source>
</reference>
<evidence type="ECO:0000256" key="1">
    <source>
        <dbReference type="ARBA" id="ARBA00023125"/>
    </source>
</evidence>
<dbReference type="PANTHER" id="PTHR30461">
    <property type="entry name" value="DNA-INVERTASE FROM LAMBDOID PROPHAGE"/>
    <property type="match status" value="1"/>
</dbReference>
<proteinExistence type="predicted"/>
<accession>A0ABM7V3K2</accession>
<dbReference type="PROSITE" id="PS51736">
    <property type="entry name" value="RECOMBINASES_3"/>
    <property type="match status" value="1"/>
</dbReference>
<feature type="domain" description="Resolvase/invertase-type recombinase catalytic" evidence="3">
    <location>
        <begin position="2"/>
        <end position="142"/>
    </location>
</feature>
<organism evidence="4 5">
    <name type="scientific">Flavobacterium ammoniigenes</name>
    <dbReference type="NCBI Taxonomy" id="1751095"/>
    <lineage>
        <taxon>Bacteria</taxon>
        <taxon>Pseudomonadati</taxon>
        <taxon>Bacteroidota</taxon>
        <taxon>Flavobacteriia</taxon>
        <taxon>Flavobacteriales</taxon>
        <taxon>Flavobacteriaceae</taxon>
        <taxon>Flavobacterium</taxon>
    </lineage>
</organism>
<gene>
    <name evidence="4" type="ORF">GENT5_03960</name>
</gene>
<keyword evidence="2" id="KW-0233">DNA recombination</keyword>
<dbReference type="PANTHER" id="PTHR30461:SF2">
    <property type="entry name" value="SERINE RECOMBINASE PINE-RELATED"/>
    <property type="match status" value="1"/>
</dbReference>
<dbReference type="Pfam" id="PF00239">
    <property type="entry name" value="Resolvase"/>
    <property type="match status" value="1"/>
</dbReference>
<dbReference type="Proteomes" id="UP001319867">
    <property type="component" value="Chromosome"/>
</dbReference>
<keyword evidence="5" id="KW-1185">Reference proteome</keyword>
<dbReference type="CDD" id="cd03768">
    <property type="entry name" value="SR_ResInv"/>
    <property type="match status" value="1"/>
</dbReference>
<name>A0ABM7V3K2_9FLAO</name>
<sequence>MKKARYIRQSTKNQTNLRQLIKAHPDETLFIDIISGSVPFAERPEGKKLIEAIDAGEINYLSFHAIDRCGRDTINVLQSLKYLFDKGVVVKIDNLGLESMINGKANPVFNLLTTILSELSSLEKNSLLERQKEGIIAARLRNPFLYKGRKLGTMDSMEVTLSKHKRTVKALKTNPTLSLRQIAKLSSDSDYKVSANTVKKVKEILNINKCKLK</sequence>
<evidence type="ECO:0000256" key="2">
    <source>
        <dbReference type="ARBA" id="ARBA00023172"/>
    </source>
</evidence>
<dbReference type="Gene3D" id="3.40.50.1390">
    <property type="entry name" value="Resolvase, N-terminal catalytic domain"/>
    <property type="match status" value="1"/>
</dbReference>
<evidence type="ECO:0000313" key="5">
    <source>
        <dbReference type="Proteomes" id="UP001319867"/>
    </source>
</evidence>
<keyword evidence="1" id="KW-0238">DNA-binding</keyword>